<protein>
    <submittedName>
        <fullName evidence="1">Uncharacterized protein</fullName>
    </submittedName>
</protein>
<sequence length="119" mass="13504">RPRRKISVFPRPAVSPITGCIHPRERKRNTQYSSGHIYHEAYASFCMTRWSICPPISTLASIRARTSGTHSECIKGLALYLSNRKRQIVAHSMTSLQVTINVSVRRSFVSLEHNALQLL</sequence>
<comment type="caution">
    <text evidence="1">The sequence shown here is derived from an EMBL/GenBank/DDBJ whole genome shotgun (WGS) entry which is preliminary data.</text>
</comment>
<keyword evidence="2" id="KW-1185">Reference proteome</keyword>
<gene>
    <name evidence="1" type="ORF">TSAR_004501</name>
</gene>
<evidence type="ECO:0000313" key="1">
    <source>
        <dbReference type="EMBL" id="OXU23286.1"/>
    </source>
</evidence>
<feature type="non-terminal residue" evidence="1">
    <location>
        <position position="1"/>
    </location>
</feature>
<organism evidence="1 2">
    <name type="scientific">Trichomalopsis sarcophagae</name>
    <dbReference type="NCBI Taxonomy" id="543379"/>
    <lineage>
        <taxon>Eukaryota</taxon>
        <taxon>Metazoa</taxon>
        <taxon>Ecdysozoa</taxon>
        <taxon>Arthropoda</taxon>
        <taxon>Hexapoda</taxon>
        <taxon>Insecta</taxon>
        <taxon>Pterygota</taxon>
        <taxon>Neoptera</taxon>
        <taxon>Endopterygota</taxon>
        <taxon>Hymenoptera</taxon>
        <taxon>Apocrita</taxon>
        <taxon>Proctotrupomorpha</taxon>
        <taxon>Chalcidoidea</taxon>
        <taxon>Pteromalidae</taxon>
        <taxon>Pteromalinae</taxon>
        <taxon>Trichomalopsis</taxon>
    </lineage>
</organism>
<evidence type="ECO:0000313" key="2">
    <source>
        <dbReference type="Proteomes" id="UP000215335"/>
    </source>
</evidence>
<dbReference type="Proteomes" id="UP000215335">
    <property type="component" value="Unassembled WGS sequence"/>
</dbReference>
<reference evidence="1 2" key="1">
    <citation type="journal article" date="2017" name="Curr. Biol.">
        <title>The Evolution of Venom by Co-option of Single-Copy Genes.</title>
        <authorList>
            <person name="Martinson E.O."/>
            <person name="Mrinalini"/>
            <person name="Kelkar Y.D."/>
            <person name="Chang C.H."/>
            <person name="Werren J.H."/>
        </authorList>
    </citation>
    <scope>NUCLEOTIDE SEQUENCE [LARGE SCALE GENOMIC DNA]</scope>
    <source>
        <strain evidence="1 2">Alberta</strain>
        <tissue evidence="1">Whole body</tissue>
    </source>
</reference>
<accession>A0A232EXT8</accession>
<dbReference type="AlphaFoldDB" id="A0A232EXT8"/>
<name>A0A232EXT8_9HYME</name>
<proteinExistence type="predicted"/>
<dbReference type="EMBL" id="NNAY01001661">
    <property type="protein sequence ID" value="OXU23286.1"/>
    <property type="molecule type" value="Genomic_DNA"/>
</dbReference>